<dbReference type="PANTHER" id="PTHR35145">
    <property type="entry name" value="CYTOPLASMIC PROTEIN-RELATED"/>
    <property type="match status" value="1"/>
</dbReference>
<keyword evidence="2" id="KW-1185">Reference proteome</keyword>
<reference evidence="2" key="1">
    <citation type="submission" date="2023-07" db="EMBL/GenBank/DDBJ databases">
        <title>Novel species isolated from saline lakes on Tibetan Plateau.</title>
        <authorList>
            <person name="Lu H."/>
        </authorList>
    </citation>
    <scope>NUCLEOTIDE SEQUENCE [LARGE SCALE GENOMIC DNA]</scope>
    <source>
        <strain evidence="2">CAK8W</strain>
    </source>
</reference>
<dbReference type="Pfam" id="PF04237">
    <property type="entry name" value="YjbR"/>
    <property type="match status" value="1"/>
</dbReference>
<dbReference type="Proteomes" id="UP001199314">
    <property type="component" value="Unassembled WGS sequence"/>
</dbReference>
<organism evidence="1 2">
    <name type="scientific">Psychroflexus longus</name>
    <dbReference type="NCBI Taxonomy" id="2873596"/>
    <lineage>
        <taxon>Bacteria</taxon>
        <taxon>Pseudomonadati</taxon>
        <taxon>Bacteroidota</taxon>
        <taxon>Flavobacteriia</taxon>
        <taxon>Flavobacteriales</taxon>
        <taxon>Flavobacteriaceae</taxon>
        <taxon>Psychroflexus</taxon>
    </lineage>
</organism>
<dbReference type="GO" id="GO:0003677">
    <property type="term" value="F:DNA binding"/>
    <property type="evidence" value="ECO:0007669"/>
    <property type="project" value="UniProtKB-KW"/>
</dbReference>
<evidence type="ECO:0000313" key="2">
    <source>
        <dbReference type="Proteomes" id="UP001199314"/>
    </source>
</evidence>
<dbReference type="InterPro" id="IPR058532">
    <property type="entry name" value="YjbR/MT2646/Rv2570-like"/>
</dbReference>
<dbReference type="InterPro" id="IPR038056">
    <property type="entry name" value="YjbR-like_sf"/>
</dbReference>
<accession>A0ABS7XGZ5</accession>
<sequence length="122" mass="14282">MNIEEFRTYCLSKPEATEDFPFDNDTLVFKVKNKIFALTSLKKWEAGDRGINLKCDPQKAIEYREQYPDEVFPGYHMNKKHWNTVVVDGPQLTPKFIQHLINHSYELVVSKLPKSQRQGLLP</sequence>
<evidence type="ECO:0000313" key="1">
    <source>
        <dbReference type="EMBL" id="MBZ9777376.1"/>
    </source>
</evidence>
<keyword evidence="1" id="KW-0238">DNA-binding</keyword>
<dbReference type="RefSeq" id="WP_224459759.1">
    <property type="nucleotide sequence ID" value="NZ_JAIQZE010000001.1"/>
</dbReference>
<comment type="caution">
    <text evidence="1">The sequence shown here is derived from an EMBL/GenBank/DDBJ whole genome shotgun (WGS) entry which is preliminary data.</text>
</comment>
<proteinExistence type="predicted"/>
<gene>
    <name evidence="1" type="ORF">LB452_00440</name>
</gene>
<dbReference type="SUPFAM" id="SSF142906">
    <property type="entry name" value="YjbR-like"/>
    <property type="match status" value="1"/>
</dbReference>
<name>A0ABS7XGZ5_9FLAO</name>
<dbReference type="PANTHER" id="PTHR35145:SF1">
    <property type="entry name" value="CYTOPLASMIC PROTEIN"/>
    <property type="match status" value="1"/>
</dbReference>
<dbReference type="EMBL" id="JAIQZE010000001">
    <property type="protein sequence ID" value="MBZ9777376.1"/>
    <property type="molecule type" value="Genomic_DNA"/>
</dbReference>
<protein>
    <submittedName>
        <fullName evidence="1">MmcQ/YjbR family DNA-binding protein</fullName>
    </submittedName>
</protein>
<dbReference type="Gene3D" id="3.90.1150.30">
    <property type="match status" value="1"/>
</dbReference>
<dbReference type="InterPro" id="IPR007351">
    <property type="entry name" value="YjbR"/>
</dbReference>